<protein>
    <submittedName>
        <fullName evidence="2">Dynamin family protein</fullName>
    </submittedName>
</protein>
<organism evidence="2 3">
    <name type="scientific">Roseovarius albus</name>
    <dbReference type="NCBI Taxonomy" id="1247867"/>
    <lineage>
        <taxon>Bacteria</taxon>
        <taxon>Pseudomonadati</taxon>
        <taxon>Pseudomonadota</taxon>
        <taxon>Alphaproteobacteria</taxon>
        <taxon>Rhodobacterales</taxon>
        <taxon>Roseobacteraceae</taxon>
        <taxon>Roseovarius</taxon>
    </lineage>
</organism>
<dbReference type="RefSeq" id="WP_085804576.1">
    <property type="nucleotide sequence ID" value="NZ_FWFX01000002.1"/>
</dbReference>
<dbReference type="Pfam" id="PF00350">
    <property type="entry name" value="Dynamin_N"/>
    <property type="match status" value="1"/>
</dbReference>
<gene>
    <name evidence="2" type="ORF">ROA7450_01053</name>
</gene>
<dbReference type="Gene3D" id="3.40.50.300">
    <property type="entry name" value="P-loop containing nucleotide triphosphate hydrolases"/>
    <property type="match status" value="1"/>
</dbReference>
<sequence length="431" mass="47119">MIEFSDTEQEVRQLDRFLSKTENLPSSPELEALRARALGHAERLSNAVAIGFAGEFGAGKSSLANMLAGADVLPTGPQHLELPLVIVAYSEEPQTTVGWWDKPEKTYAGIALEKAAADKPDFISVGLNSPALREVSLFDLPGSGALEESYDKALGLLNFVDCVIWCTNGANAWRESERHLWSQVPAKLRENSVLAVTHADLPPVREALDRVVSRLEKEKDGLFQSVVPIGTPEAVKAMSAEPEPNLELWKDCGGQRLAEEVLRIASVRRSKDLEDAQKDLENLFLPALAALDNTPDVTPVADSAVRISDKENLHQALPNISNPLLEEWLAAVTDIYEEVREATEMKPSAFLQNCQEIVEEFSDRLEDSEGLSPSAEWVPAEFEKAADLLLLLQYENGTDVLRDAVSILAQLGDNLAWAGSTPMDSLARTGT</sequence>
<proteinExistence type="predicted"/>
<feature type="domain" description="Dynamin N-terminal" evidence="1">
    <location>
        <begin position="50"/>
        <end position="179"/>
    </location>
</feature>
<evidence type="ECO:0000259" key="1">
    <source>
        <dbReference type="Pfam" id="PF00350"/>
    </source>
</evidence>
<keyword evidence="3" id="KW-1185">Reference proteome</keyword>
<name>A0A1X6YML1_9RHOB</name>
<evidence type="ECO:0000313" key="3">
    <source>
        <dbReference type="Proteomes" id="UP000193061"/>
    </source>
</evidence>
<evidence type="ECO:0000313" key="2">
    <source>
        <dbReference type="EMBL" id="SLN25385.1"/>
    </source>
</evidence>
<dbReference type="InterPro" id="IPR045063">
    <property type="entry name" value="Dynamin_N"/>
</dbReference>
<dbReference type="SUPFAM" id="SSF52540">
    <property type="entry name" value="P-loop containing nucleoside triphosphate hydrolases"/>
    <property type="match status" value="1"/>
</dbReference>
<dbReference type="InterPro" id="IPR027417">
    <property type="entry name" value="P-loop_NTPase"/>
</dbReference>
<reference evidence="2 3" key="1">
    <citation type="submission" date="2017-03" db="EMBL/GenBank/DDBJ databases">
        <authorList>
            <person name="Afonso C.L."/>
            <person name="Miller P.J."/>
            <person name="Scott M.A."/>
            <person name="Spackman E."/>
            <person name="Goraichik I."/>
            <person name="Dimitrov K.M."/>
            <person name="Suarez D.L."/>
            <person name="Swayne D.E."/>
        </authorList>
    </citation>
    <scope>NUCLEOTIDE SEQUENCE [LARGE SCALE GENOMIC DNA]</scope>
    <source>
        <strain evidence="2 3">CECT 7450</strain>
    </source>
</reference>
<dbReference type="Proteomes" id="UP000193061">
    <property type="component" value="Unassembled WGS sequence"/>
</dbReference>
<accession>A0A1X6YML1</accession>
<dbReference type="OrthoDB" id="5477114at2"/>
<dbReference type="AlphaFoldDB" id="A0A1X6YML1"/>
<dbReference type="EMBL" id="FWFX01000002">
    <property type="protein sequence ID" value="SLN25385.1"/>
    <property type="molecule type" value="Genomic_DNA"/>
</dbReference>